<protein>
    <recommendedName>
        <fullName evidence="1">RNase H type-1 domain-containing protein</fullName>
    </recommendedName>
</protein>
<dbReference type="AlphaFoldDB" id="A0A6A3A1Q7"/>
<keyword evidence="3" id="KW-1185">Reference proteome</keyword>
<dbReference type="PANTHER" id="PTHR34023:SF4">
    <property type="entry name" value="RNASE H TYPE-1 DOMAIN-CONTAINING PROTEIN"/>
    <property type="match status" value="1"/>
</dbReference>
<name>A0A6A3A1Q7_HIBSY</name>
<dbReference type="InterPro" id="IPR044730">
    <property type="entry name" value="RNase_H-like_dom_plant"/>
</dbReference>
<sequence>MENSDGRDSIGGVIRNSNGDWITGFSKNIGTISAFQAVKLLSNDGVSVSHIPLVRAIMHLCSRDWITKFQWILRKANMIADKMAKLTSCQHFRVIHVDILPDELTDLIGLEATAQQEDDFVIT</sequence>
<comment type="caution">
    <text evidence="2">The sequence shown here is derived from an EMBL/GenBank/DDBJ whole genome shotgun (WGS) entry which is preliminary data.</text>
</comment>
<dbReference type="CDD" id="cd06222">
    <property type="entry name" value="RNase_H_like"/>
    <property type="match status" value="1"/>
</dbReference>
<dbReference type="PANTHER" id="PTHR34023">
    <property type="entry name" value="RNASE H DOMAIN-CONTAINING PROTEIN"/>
    <property type="match status" value="1"/>
</dbReference>
<evidence type="ECO:0000313" key="2">
    <source>
        <dbReference type="EMBL" id="KAE8697766.1"/>
    </source>
</evidence>
<accession>A0A6A3A1Q7</accession>
<reference evidence="2" key="1">
    <citation type="submission" date="2019-09" db="EMBL/GenBank/DDBJ databases">
        <title>Draft genome information of white flower Hibiscus syriacus.</title>
        <authorList>
            <person name="Kim Y.-M."/>
        </authorList>
    </citation>
    <scope>NUCLEOTIDE SEQUENCE [LARGE SCALE GENOMIC DNA]</scope>
    <source>
        <strain evidence="2">YM2019G1</strain>
    </source>
</reference>
<dbReference type="GO" id="GO:0003676">
    <property type="term" value="F:nucleic acid binding"/>
    <property type="evidence" value="ECO:0007669"/>
    <property type="project" value="InterPro"/>
</dbReference>
<dbReference type="InterPro" id="IPR002156">
    <property type="entry name" value="RNaseH_domain"/>
</dbReference>
<dbReference type="Pfam" id="PF13456">
    <property type="entry name" value="RVT_3"/>
    <property type="match status" value="1"/>
</dbReference>
<gene>
    <name evidence="2" type="ORF">F3Y22_tig00110610pilonHSYRG00301</name>
</gene>
<feature type="domain" description="RNase H type-1" evidence="1">
    <location>
        <begin position="48"/>
        <end position="86"/>
    </location>
</feature>
<evidence type="ECO:0000313" key="3">
    <source>
        <dbReference type="Proteomes" id="UP000436088"/>
    </source>
</evidence>
<evidence type="ECO:0000259" key="1">
    <source>
        <dbReference type="Pfam" id="PF13456"/>
    </source>
</evidence>
<dbReference type="GO" id="GO:0004523">
    <property type="term" value="F:RNA-DNA hybrid ribonuclease activity"/>
    <property type="evidence" value="ECO:0007669"/>
    <property type="project" value="InterPro"/>
</dbReference>
<dbReference type="EMBL" id="VEPZ02001049">
    <property type="protein sequence ID" value="KAE8697766.1"/>
    <property type="molecule type" value="Genomic_DNA"/>
</dbReference>
<organism evidence="2 3">
    <name type="scientific">Hibiscus syriacus</name>
    <name type="common">Rose of Sharon</name>
    <dbReference type="NCBI Taxonomy" id="106335"/>
    <lineage>
        <taxon>Eukaryota</taxon>
        <taxon>Viridiplantae</taxon>
        <taxon>Streptophyta</taxon>
        <taxon>Embryophyta</taxon>
        <taxon>Tracheophyta</taxon>
        <taxon>Spermatophyta</taxon>
        <taxon>Magnoliopsida</taxon>
        <taxon>eudicotyledons</taxon>
        <taxon>Gunneridae</taxon>
        <taxon>Pentapetalae</taxon>
        <taxon>rosids</taxon>
        <taxon>malvids</taxon>
        <taxon>Malvales</taxon>
        <taxon>Malvaceae</taxon>
        <taxon>Malvoideae</taxon>
        <taxon>Hibiscus</taxon>
    </lineage>
</organism>
<proteinExistence type="predicted"/>
<dbReference type="Proteomes" id="UP000436088">
    <property type="component" value="Unassembled WGS sequence"/>
</dbReference>